<proteinExistence type="predicted"/>
<accession>A0A518BQ73</accession>
<dbReference type="PANTHER" id="PTHR40469:SF2">
    <property type="entry name" value="GALACTOSE-BINDING DOMAIN-LIKE SUPERFAMILY PROTEIN"/>
    <property type="match status" value="1"/>
</dbReference>
<dbReference type="Pfam" id="PF07691">
    <property type="entry name" value="PA14"/>
    <property type="match status" value="1"/>
</dbReference>
<dbReference type="PANTHER" id="PTHR40469">
    <property type="entry name" value="SECRETED GLYCOSYL HYDROLASE"/>
    <property type="match status" value="1"/>
</dbReference>
<dbReference type="SUPFAM" id="SSF56988">
    <property type="entry name" value="Anthrax protective antigen"/>
    <property type="match status" value="1"/>
</dbReference>
<evidence type="ECO:0000259" key="1">
    <source>
        <dbReference type="PROSITE" id="PS51820"/>
    </source>
</evidence>
<keyword evidence="3" id="KW-1185">Reference proteome</keyword>
<dbReference type="InterPro" id="IPR029010">
    <property type="entry name" value="ThuA-like"/>
</dbReference>
<feature type="domain" description="PA14" evidence="1">
    <location>
        <begin position="20"/>
        <end position="164"/>
    </location>
</feature>
<name>A0A518BQ73_9BACT</name>
<dbReference type="InterPro" id="IPR011042">
    <property type="entry name" value="6-blade_b-propeller_TolB-like"/>
</dbReference>
<dbReference type="InterPro" id="IPR011658">
    <property type="entry name" value="PA14_dom"/>
</dbReference>
<gene>
    <name evidence="2" type="ORF">Pla133_42420</name>
</gene>
<protein>
    <submittedName>
        <fullName evidence="2">Trehalose utilization</fullName>
    </submittedName>
</protein>
<dbReference type="InterPro" id="IPR011041">
    <property type="entry name" value="Quinoprot_gluc/sorb_DH_b-prop"/>
</dbReference>
<dbReference type="EMBL" id="CP036287">
    <property type="protein sequence ID" value="QDU69126.1"/>
    <property type="molecule type" value="Genomic_DNA"/>
</dbReference>
<dbReference type="InterPro" id="IPR037524">
    <property type="entry name" value="PA14/GLEYA"/>
</dbReference>
<dbReference type="PROSITE" id="PS51820">
    <property type="entry name" value="PA14"/>
    <property type="match status" value="1"/>
</dbReference>
<dbReference type="SUPFAM" id="SSF52317">
    <property type="entry name" value="Class I glutamine amidotransferase-like"/>
    <property type="match status" value="1"/>
</dbReference>
<reference evidence="2 3" key="1">
    <citation type="submission" date="2019-02" db="EMBL/GenBank/DDBJ databases">
        <title>Deep-cultivation of Planctomycetes and their phenomic and genomic characterization uncovers novel biology.</title>
        <authorList>
            <person name="Wiegand S."/>
            <person name="Jogler M."/>
            <person name="Boedeker C."/>
            <person name="Pinto D."/>
            <person name="Vollmers J."/>
            <person name="Rivas-Marin E."/>
            <person name="Kohn T."/>
            <person name="Peeters S.H."/>
            <person name="Heuer A."/>
            <person name="Rast P."/>
            <person name="Oberbeckmann S."/>
            <person name="Bunk B."/>
            <person name="Jeske O."/>
            <person name="Meyerdierks A."/>
            <person name="Storesund J.E."/>
            <person name="Kallscheuer N."/>
            <person name="Luecker S."/>
            <person name="Lage O.M."/>
            <person name="Pohl T."/>
            <person name="Merkel B.J."/>
            <person name="Hornburger P."/>
            <person name="Mueller R.-W."/>
            <person name="Bruemmer F."/>
            <person name="Labrenz M."/>
            <person name="Spormann A.M."/>
            <person name="Op den Camp H."/>
            <person name="Overmann J."/>
            <person name="Amann R."/>
            <person name="Jetten M.S.M."/>
            <person name="Mascher T."/>
            <person name="Medema M.H."/>
            <person name="Devos D.P."/>
            <person name="Kaster A.-K."/>
            <person name="Ovreas L."/>
            <person name="Rohde M."/>
            <person name="Galperin M.Y."/>
            <person name="Jogler C."/>
        </authorList>
    </citation>
    <scope>NUCLEOTIDE SEQUENCE [LARGE SCALE GENOMIC DNA]</scope>
    <source>
        <strain evidence="2 3">Pla133</strain>
    </source>
</reference>
<organism evidence="2 3">
    <name type="scientific">Engelhardtia mirabilis</name>
    <dbReference type="NCBI Taxonomy" id="2528011"/>
    <lineage>
        <taxon>Bacteria</taxon>
        <taxon>Pseudomonadati</taxon>
        <taxon>Planctomycetota</taxon>
        <taxon>Planctomycetia</taxon>
        <taxon>Planctomycetia incertae sedis</taxon>
        <taxon>Engelhardtia</taxon>
    </lineage>
</organism>
<dbReference type="AlphaFoldDB" id="A0A518BQ73"/>
<dbReference type="RefSeq" id="WP_145068744.1">
    <property type="nucleotide sequence ID" value="NZ_CP036287.1"/>
</dbReference>
<dbReference type="Gene3D" id="3.40.50.880">
    <property type="match status" value="1"/>
</dbReference>
<dbReference type="Gene3D" id="2.60.120.380">
    <property type="match status" value="1"/>
</dbReference>
<dbReference type="Proteomes" id="UP000316921">
    <property type="component" value="Chromosome"/>
</dbReference>
<dbReference type="SUPFAM" id="SSF50952">
    <property type="entry name" value="Soluble quinoprotein glucose dehydrogenase"/>
    <property type="match status" value="1"/>
</dbReference>
<dbReference type="Pfam" id="PF06283">
    <property type="entry name" value="ThuA"/>
    <property type="match status" value="1"/>
</dbReference>
<evidence type="ECO:0000313" key="2">
    <source>
        <dbReference type="EMBL" id="QDU69126.1"/>
    </source>
</evidence>
<dbReference type="SMART" id="SM00758">
    <property type="entry name" value="PA14"/>
    <property type="match status" value="1"/>
</dbReference>
<dbReference type="InterPro" id="IPR029062">
    <property type="entry name" value="Class_I_gatase-like"/>
</dbReference>
<dbReference type="KEGG" id="pbap:Pla133_42420"/>
<sequence>MLHLIAAVLPLLQSAPDRAELEPGVDMRLYQADRPLERVHEPVPDASPNVHERRDRIEWTTEESFGGLTDNFVAVVTAWLDVPAQGSYEFRITSDDGSMLLIDEERLIWNGGLHAPQPREGKLELDAGLHALKVFMFEAVGGQYLSLEWRPPGAEDFAIVPTEVLWTEAGVTRVVSPGPKQMADDLDGLRAGDGLPLESVHPRWRLETIHPEGFDPMVGALAWLPDGRLAVATFEPKNNGVRTDEPNGTVWALSGWDGGDPEAIGVEKIADGLFHPLGMQFIQGWLYVAERDAITRRRDGDGDGFFETREVFAHGWIADNYHHFTFCLEPFERELWVSLSTSIGTDGDVGGDSIVALNGPNPPDRGTLMKIDVDSGAVTYVAGGFRTPNGVLPLGDGTALVGDNQGAWKPANRIDLARPGGFYGYYNETRVATKQHPEGGAPSLFSDRRPSPPALWLPQGEIASSPTAMVWAPRHGPFQGQVLIGDVKLGGIRRAFFEEVEGQLQGAAFRFCQGFEGGVNRLLWAPDRSLIVGMTGESATWSWRGTRTGLQRLVPTGVETFEFHSISATPGGFRLRFTDVVDPAQAVNLGRYQVRHWRYEATPEYGGSKLDEGDLGVTAARLLPSGREVELTVPGLREGTVVWIRADLQAKDGTKIWSPESWYTLNRVPGRELPAPPPVEERGVLVFSRTAGFRHGSIPAGIARLEAVAGELGLPFEATEDASAFADDNLARFRAVVFLNTTGDVLNLGQEAAFERWIRAGGGFMGVHAASDTEYDWPFYRQLIGAHFLSHPAIQAAAVDVLDHDHPSTRHLDGRWVRTDEWYDFRAEPSSQFSVLLELDESSYEGERMVADGHGASHPIAWFRELGLARCFYTGGGHTDAAYDEPDFVQHLRGALAWVARLED</sequence>
<dbReference type="Gene3D" id="2.120.10.30">
    <property type="entry name" value="TolB, C-terminal domain"/>
    <property type="match status" value="1"/>
</dbReference>
<evidence type="ECO:0000313" key="3">
    <source>
        <dbReference type="Proteomes" id="UP000316921"/>
    </source>
</evidence>